<dbReference type="InterPro" id="IPR046704">
    <property type="entry name" value="DUF6777"/>
</dbReference>
<protein>
    <recommendedName>
        <fullName evidence="2">DUF6777 domain-containing protein</fullName>
    </recommendedName>
</protein>
<organism evidence="3 4">
    <name type="scientific">Streptomyces roseolilacinus</name>
    <dbReference type="NCBI Taxonomy" id="66904"/>
    <lineage>
        <taxon>Bacteria</taxon>
        <taxon>Bacillati</taxon>
        <taxon>Actinomycetota</taxon>
        <taxon>Actinomycetes</taxon>
        <taxon>Kitasatosporales</taxon>
        <taxon>Streptomycetaceae</taxon>
        <taxon>Streptomyces</taxon>
    </lineage>
</organism>
<sequence length="429" mass="43398">MRPAPRSGRHGRTRTVRSAERREIRVRPPTRRPSARARRPGAVSLAVLAGLLAAGCGDDGRPAARPAAADPVSLLQPAAEPGPYPFTASTALTAAPASEHLSGRPAADRSPSPAGPGGPSATAGRAPRAVDGATPGLYGGTHSLPSCDVDQQARFLTADGARTRAFAQAAGVTPSGLGAWLRDLTPVMLRADTRVTGHGYRDGAAVPYQAVLQAGTAVLVDQYGAPRVRCAGGNPLRTPAETRSPTGYRGEPWPGFRPERVVLISPTQRVLDSLLLVNVLNGTWLERGAGTRGGEDRKPAVPPAYDPGDRHVADGPAPGGARAEAGGRPAASAAPQEPSTSRVPGPPAPNPPSAPDPGAPDAAVPDAPPREAPEPEGSGSDGYAPDGSEADGSEAGAVPDGTVPDGPLSDGPSEGDALYGPLPDPAAEE</sequence>
<dbReference type="Proteomes" id="UP000654123">
    <property type="component" value="Unassembled WGS sequence"/>
</dbReference>
<evidence type="ECO:0000256" key="1">
    <source>
        <dbReference type="SAM" id="MobiDB-lite"/>
    </source>
</evidence>
<reference evidence="3" key="1">
    <citation type="journal article" date="2014" name="Int. J. Syst. Evol. Microbiol.">
        <title>Complete genome sequence of Corynebacterium casei LMG S-19264T (=DSM 44701T), isolated from a smear-ripened cheese.</title>
        <authorList>
            <consortium name="US DOE Joint Genome Institute (JGI-PGF)"/>
            <person name="Walter F."/>
            <person name="Albersmeier A."/>
            <person name="Kalinowski J."/>
            <person name="Ruckert C."/>
        </authorList>
    </citation>
    <scope>NUCLEOTIDE SEQUENCE</scope>
    <source>
        <strain evidence="3">JCM 4335</strain>
    </source>
</reference>
<feature type="compositionally biased region" description="Low complexity" evidence="1">
    <location>
        <begin position="97"/>
        <end position="112"/>
    </location>
</feature>
<evidence type="ECO:0000313" key="4">
    <source>
        <dbReference type="Proteomes" id="UP000654123"/>
    </source>
</evidence>
<gene>
    <name evidence="3" type="ORF">GCM10010249_43660</name>
</gene>
<keyword evidence="4" id="KW-1185">Reference proteome</keyword>
<comment type="caution">
    <text evidence="3">The sequence shown here is derived from an EMBL/GenBank/DDBJ whole genome shotgun (WGS) entry which is preliminary data.</text>
</comment>
<feature type="region of interest" description="Disordered" evidence="1">
    <location>
        <begin position="1"/>
        <end position="42"/>
    </location>
</feature>
<accession>A0A918B2R9</accession>
<feature type="domain" description="DUF6777" evidence="2">
    <location>
        <begin position="128"/>
        <end position="290"/>
    </location>
</feature>
<feature type="compositionally biased region" description="Low complexity" evidence="1">
    <location>
        <begin position="314"/>
        <end position="335"/>
    </location>
</feature>
<dbReference type="Pfam" id="PF20568">
    <property type="entry name" value="DUF6777"/>
    <property type="match status" value="1"/>
</dbReference>
<dbReference type="AlphaFoldDB" id="A0A918B2R9"/>
<evidence type="ECO:0000259" key="2">
    <source>
        <dbReference type="Pfam" id="PF20568"/>
    </source>
</evidence>
<name>A0A918B2R9_9ACTN</name>
<feature type="compositionally biased region" description="Low complexity" evidence="1">
    <location>
        <begin position="119"/>
        <end position="129"/>
    </location>
</feature>
<feature type="compositionally biased region" description="Pro residues" evidence="1">
    <location>
        <begin position="344"/>
        <end position="358"/>
    </location>
</feature>
<evidence type="ECO:0000313" key="3">
    <source>
        <dbReference type="EMBL" id="GGQ20156.1"/>
    </source>
</evidence>
<feature type="region of interest" description="Disordered" evidence="1">
    <location>
        <begin position="286"/>
        <end position="429"/>
    </location>
</feature>
<proteinExistence type="predicted"/>
<reference evidence="3" key="2">
    <citation type="submission" date="2020-09" db="EMBL/GenBank/DDBJ databases">
        <authorList>
            <person name="Sun Q."/>
            <person name="Ohkuma M."/>
        </authorList>
    </citation>
    <scope>NUCLEOTIDE SEQUENCE</scope>
    <source>
        <strain evidence="3">JCM 4335</strain>
    </source>
</reference>
<feature type="compositionally biased region" description="Basic residues" evidence="1">
    <location>
        <begin position="28"/>
        <end position="39"/>
    </location>
</feature>
<feature type="compositionally biased region" description="Basic and acidic residues" evidence="1">
    <location>
        <begin position="17"/>
        <end position="26"/>
    </location>
</feature>
<dbReference type="EMBL" id="BMSV01000008">
    <property type="protein sequence ID" value="GGQ20156.1"/>
    <property type="molecule type" value="Genomic_DNA"/>
</dbReference>
<feature type="region of interest" description="Disordered" evidence="1">
    <location>
        <begin position="97"/>
        <end position="143"/>
    </location>
</feature>